<evidence type="ECO:0000313" key="2">
    <source>
        <dbReference type="EMBL" id="RDH43626.1"/>
    </source>
</evidence>
<keyword evidence="2" id="KW-0969">Cilium</keyword>
<protein>
    <submittedName>
        <fullName evidence="2">Flagellar hook-length control protein FliK</fullName>
    </submittedName>
</protein>
<name>A0A4P9VLF2_9GAMM</name>
<comment type="caution">
    <text evidence="2">The sequence shown here is derived from an EMBL/GenBank/DDBJ whole genome shotgun (WGS) entry which is preliminary data.</text>
</comment>
<dbReference type="InterPro" id="IPR038610">
    <property type="entry name" value="FliK-like_C_sf"/>
</dbReference>
<dbReference type="Gene3D" id="3.30.750.140">
    <property type="match status" value="1"/>
</dbReference>
<dbReference type="InterPro" id="IPR021136">
    <property type="entry name" value="Flagellar_hook_control-like_C"/>
</dbReference>
<accession>A0A4P9VLF2</accession>
<keyword evidence="2" id="KW-0282">Flagellum</keyword>
<evidence type="ECO:0000259" key="1">
    <source>
        <dbReference type="Pfam" id="PF02120"/>
    </source>
</evidence>
<organism evidence="2 3">
    <name type="scientific">Zooshikella ganghwensis</name>
    <dbReference type="NCBI Taxonomy" id="202772"/>
    <lineage>
        <taxon>Bacteria</taxon>
        <taxon>Pseudomonadati</taxon>
        <taxon>Pseudomonadota</taxon>
        <taxon>Gammaproteobacteria</taxon>
        <taxon>Oceanospirillales</taxon>
        <taxon>Zooshikellaceae</taxon>
        <taxon>Zooshikella</taxon>
    </lineage>
</organism>
<feature type="domain" description="Flagellar hook-length control protein-like C-terminal" evidence="1">
    <location>
        <begin position="451"/>
        <end position="532"/>
    </location>
</feature>
<sequence>MIDAGSPVDPPTPRPISNISATAKLQLNEEQIAQLRTLLATQTAASSPSTISARVLASIPLFQSSSLTDPDALPSIPRGAIPISEPANYLITLEVAGKPFKLTSAFNYLPGHILGLILKAPGQQPVKVVQDELFQKLVQSLQTSQNTALTAKVIATTTKESWVANHSLPLGQGGRYYSLIQLANQQQLWLNSEQPLKLYSQLLLQYREGRIHTQLTALGPWYQALLSNNLQTALRTSMPLTQAYYYLQQSKVDLPQAKAATSFAQLPTTVQQAINQLLQRLPSAAQLQQPEQLTQWLQQSGLFMEQKLLNTPLSQYSSYLPLLSPSLSHDLKALLLRTAQQLVNHYPHLASNLLSASSMLSHSSPYQPTLAYLLPWFPPRKEFNTFNIDQLFKMLQGALLRIHSSQLMSLHQQHTVGQDPTLLNSWNFELPIYHNQQLDHAHIHLEQREQQGKNGTKTPKWDLFLALDIAPIGTLYVQLTLLERKLSATFWAEHSQVLNKLTAQLDDFKKRLMKQGIEVQALNVAPGVPPQQKISIQHQLVDITT</sequence>
<reference evidence="2 3" key="1">
    <citation type="submission" date="2017-04" db="EMBL/GenBank/DDBJ databases">
        <title>Draft genome sequence of Zooshikella ganghwensis VG4 isolated from Red Sea sediments.</title>
        <authorList>
            <person name="Rehman Z."/>
            <person name="Alam I."/>
            <person name="Kamau A."/>
            <person name="Bajic V."/>
            <person name="Leiknes T."/>
        </authorList>
    </citation>
    <scope>NUCLEOTIDE SEQUENCE [LARGE SCALE GENOMIC DNA]</scope>
    <source>
        <strain evidence="2 3">VG4</strain>
    </source>
</reference>
<keyword evidence="2" id="KW-0966">Cell projection</keyword>
<keyword evidence="3" id="KW-1185">Reference proteome</keyword>
<dbReference type="Pfam" id="PF02120">
    <property type="entry name" value="Flg_hook"/>
    <property type="match status" value="1"/>
</dbReference>
<dbReference type="AlphaFoldDB" id="A0A4P9VLF2"/>
<dbReference type="RefSeq" id="WP_094786908.1">
    <property type="nucleotide sequence ID" value="NZ_NDXW01000001.1"/>
</dbReference>
<proteinExistence type="predicted"/>
<dbReference type="Proteomes" id="UP000257039">
    <property type="component" value="Unassembled WGS sequence"/>
</dbReference>
<gene>
    <name evidence="2" type="ORF">B9G39_09320</name>
</gene>
<evidence type="ECO:0000313" key="3">
    <source>
        <dbReference type="Proteomes" id="UP000257039"/>
    </source>
</evidence>
<dbReference type="EMBL" id="NDXW01000001">
    <property type="protein sequence ID" value="RDH43626.1"/>
    <property type="molecule type" value="Genomic_DNA"/>
</dbReference>